<dbReference type="OrthoDB" id="3197277at2"/>
<dbReference type="PANTHER" id="PTHR30592:SF1">
    <property type="entry name" value="SULFUR CARRIER PROTEIN FDHD"/>
    <property type="match status" value="1"/>
</dbReference>
<evidence type="ECO:0000256" key="2">
    <source>
        <dbReference type="ARBA" id="ARBA00023150"/>
    </source>
</evidence>
<evidence type="ECO:0000256" key="3">
    <source>
        <dbReference type="HAMAP-Rule" id="MF_00187"/>
    </source>
</evidence>
<protein>
    <recommendedName>
        <fullName evidence="3">Sulfur carrier protein FdhD</fullName>
    </recommendedName>
</protein>
<dbReference type="AlphaFoldDB" id="A0A157Z3C4"/>
<dbReference type="Gene3D" id="3.40.140.10">
    <property type="entry name" value="Cytidine Deaminase, domain 2"/>
    <property type="match status" value="1"/>
</dbReference>
<dbReference type="PIRSF" id="PIRSF015626">
    <property type="entry name" value="FdhD"/>
    <property type="match status" value="1"/>
</dbReference>
<evidence type="ECO:0000313" key="5">
    <source>
        <dbReference type="Proteomes" id="UP000054851"/>
    </source>
</evidence>
<dbReference type="InterPro" id="IPR003786">
    <property type="entry name" value="FdhD"/>
</dbReference>
<comment type="caution">
    <text evidence="3">Lacks conserved residue(s) required for the propagation of feature annotation.</text>
</comment>
<dbReference type="PANTHER" id="PTHR30592">
    <property type="entry name" value="FORMATE DEHYDROGENASE"/>
    <property type="match status" value="1"/>
</dbReference>
<comment type="similarity">
    <text evidence="3">Belongs to the FdhD family.</text>
</comment>
<feature type="active site" description="Cysteine persulfide intermediate" evidence="3">
    <location>
        <position position="121"/>
    </location>
</feature>
<dbReference type="HAMAP" id="MF_00187">
    <property type="entry name" value="FdhD"/>
    <property type="match status" value="1"/>
</dbReference>
<evidence type="ECO:0000256" key="1">
    <source>
        <dbReference type="ARBA" id="ARBA00022490"/>
    </source>
</evidence>
<dbReference type="GO" id="GO:0016783">
    <property type="term" value="F:sulfurtransferase activity"/>
    <property type="evidence" value="ECO:0007669"/>
    <property type="project" value="InterPro"/>
</dbReference>
<keyword evidence="2 3" id="KW-0501">Molybdenum cofactor biosynthesis</keyword>
<proteinExistence type="inferred from homology"/>
<dbReference type="GO" id="GO:0006777">
    <property type="term" value="P:Mo-molybdopterin cofactor biosynthetic process"/>
    <property type="evidence" value="ECO:0007669"/>
    <property type="project" value="UniProtKB-UniRule"/>
</dbReference>
<dbReference type="GO" id="GO:0005737">
    <property type="term" value="C:cytoplasm"/>
    <property type="evidence" value="ECO:0007669"/>
    <property type="project" value="UniProtKB-SubCell"/>
</dbReference>
<dbReference type="InterPro" id="IPR016193">
    <property type="entry name" value="Cytidine_deaminase-like"/>
</dbReference>
<comment type="subcellular location">
    <subcellularLocation>
        <location evidence="3">Cytoplasm</location>
    </subcellularLocation>
</comment>
<organism evidence="4 5">
    <name type="scientific">Caballeronia hypogeia</name>
    <dbReference type="NCBI Taxonomy" id="1777140"/>
    <lineage>
        <taxon>Bacteria</taxon>
        <taxon>Pseudomonadati</taxon>
        <taxon>Pseudomonadota</taxon>
        <taxon>Betaproteobacteria</taxon>
        <taxon>Burkholderiales</taxon>
        <taxon>Burkholderiaceae</taxon>
        <taxon>Caballeronia</taxon>
    </lineage>
</organism>
<dbReference type="Pfam" id="PF02634">
    <property type="entry name" value="FdhD-NarQ"/>
    <property type="match status" value="1"/>
</dbReference>
<keyword evidence="5" id="KW-1185">Reference proteome</keyword>
<accession>A0A157Z3C4</accession>
<reference evidence="4" key="1">
    <citation type="submission" date="2016-01" db="EMBL/GenBank/DDBJ databases">
        <authorList>
            <person name="Peeters C."/>
        </authorList>
    </citation>
    <scope>NUCLEOTIDE SEQUENCE</scope>
    <source>
        <strain evidence="4">LMG 29322</strain>
    </source>
</reference>
<gene>
    <name evidence="3" type="primary">fdhD</name>
    <name evidence="4" type="ORF">AWB79_00188</name>
</gene>
<dbReference type="GO" id="GO:0097163">
    <property type="term" value="F:sulfur carrier activity"/>
    <property type="evidence" value="ECO:0007669"/>
    <property type="project" value="UniProtKB-UniRule"/>
</dbReference>
<dbReference type="Gene3D" id="3.10.20.10">
    <property type="match status" value="1"/>
</dbReference>
<name>A0A157Z3C4_9BURK</name>
<comment type="function">
    <text evidence="3">Required for formate dehydrogenase (FDH) activity. Acts as a sulfur carrier protein that transfers sulfur from IscS to the molybdenum cofactor prior to its insertion into FDH.</text>
</comment>
<dbReference type="STRING" id="1777140.AWB79_00188"/>
<comment type="caution">
    <text evidence="4">The sequence shown here is derived from an EMBL/GenBank/DDBJ whole genome shotgun (WGS) entry which is preliminary data.</text>
</comment>
<dbReference type="SUPFAM" id="SSF53927">
    <property type="entry name" value="Cytidine deaminase-like"/>
    <property type="match status" value="1"/>
</dbReference>
<dbReference type="NCBIfam" id="TIGR00129">
    <property type="entry name" value="fdhD_narQ"/>
    <property type="match status" value="1"/>
</dbReference>
<evidence type="ECO:0000313" key="4">
    <source>
        <dbReference type="EMBL" id="SAK40031.1"/>
    </source>
</evidence>
<dbReference type="Proteomes" id="UP000054851">
    <property type="component" value="Unassembled WGS sequence"/>
</dbReference>
<keyword evidence="1 3" id="KW-0963">Cytoplasm</keyword>
<sequence length="275" mass="30189">MNQLETDDQPGFVERAVRRHRVGESAVVADNVGQEWPVALVFNGISHAVMMCTPRDLEAFAVGFSLTEGIVERGSDIHDIEVYFRDDGVVLPHAEVHLQVVQQAFVSLKDKRRALAGRTGCGVCGIESIELLDLQPERVPDTGFLTRLAPDAIERAARELPAHQQLTKLTGGLHAAAWCDETGVVRYAFEDVGRHNALDKLIGQLILRREDTTQGFVFLSSRASYELVRKSARVGVPMIATISAPTSLAIAIAKQAGLRLVSFARENSFVEYDVD</sequence>
<dbReference type="RefSeq" id="WP_061165911.1">
    <property type="nucleotide sequence ID" value="NZ_FCOA02000001.1"/>
</dbReference>
<dbReference type="EMBL" id="FCOA02000001">
    <property type="protein sequence ID" value="SAK40031.1"/>
    <property type="molecule type" value="Genomic_DNA"/>
</dbReference>